<sequence length="116" mass="12992">MTKKIQPTHPVTPGSVWRDRRDVFGRRTLLVEYIDGEHAVCTTLTNSSEVQRQLDLAADHPKDNLLRGNVRDMRGSLTRILVDRFRPTNGGFDFVTASATLSPNDLESLALSGEDR</sequence>
<dbReference type="AlphaFoldDB" id="A0A8J3SWX9"/>
<dbReference type="Proteomes" id="UP000634476">
    <property type="component" value="Unassembled WGS sequence"/>
</dbReference>
<dbReference type="EMBL" id="BOOK01000027">
    <property type="protein sequence ID" value="GII01738.1"/>
    <property type="molecule type" value="Genomic_DNA"/>
</dbReference>
<reference evidence="1" key="1">
    <citation type="submission" date="2021-01" db="EMBL/GenBank/DDBJ databases">
        <title>Whole genome shotgun sequence of Planobispora takensis NBRC 109077.</title>
        <authorList>
            <person name="Komaki H."/>
            <person name="Tamura T."/>
        </authorList>
    </citation>
    <scope>NUCLEOTIDE SEQUENCE</scope>
    <source>
        <strain evidence="1">NBRC 109077</strain>
    </source>
</reference>
<proteinExistence type="predicted"/>
<keyword evidence="2" id="KW-1185">Reference proteome</keyword>
<accession>A0A8J3SWX9</accession>
<name>A0A8J3SWX9_9ACTN</name>
<comment type="caution">
    <text evidence="1">The sequence shown here is derived from an EMBL/GenBank/DDBJ whole genome shotgun (WGS) entry which is preliminary data.</text>
</comment>
<evidence type="ECO:0000313" key="2">
    <source>
        <dbReference type="Proteomes" id="UP000634476"/>
    </source>
</evidence>
<dbReference type="RefSeq" id="WP_203876110.1">
    <property type="nucleotide sequence ID" value="NZ_BOOK01000027.1"/>
</dbReference>
<evidence type="ECO:0000313" key="1">
    <source>
        <dbReference type="EMBL" id="GII01738.1"/>
    </source>
</evidence>
<organism evidence="1 2">
    <name type="scientific">Planobispora takensis</name>
    <dbReference type="NCBI Taxonomy" id="1367882"/>
    <lineage>
        <taxon>Bacteria</taxon>
        <taxon>Bacillati</taxon>
        <taxon>Actinomycetota</taxon>
        <taxon>Actinomycetes</taxon>
        <taxon>Streptosporangiales</taxon>
        <taxon>Streptosporangiaceae</taxon>
        <taxon>Planobispora</taxon>
    </lineage>
</organism>
<gene>
    <name evidence="1" type="ORF">Pta02_37460</name>
</gene>
<protein>
    <submittedName>
        <fullName evidence="1">Uncharacterized protein</fullName>
    </submittedName>
</protein>